<feature type="chain" id="PRO_5014838826" evidence="2">
    <location>
        <begin position="23"/>
        <end position="246"/>
    </location>
</feature>
<dbReference type="Gene3D" id="2.40.160.20">
    <property type="match status" value="1"/>
</dbReference>
<keyword evidence="1 2" id="KW-0732">Signal</keyword>
<proteinExistence type="predicted"/>
<comment type="caution">
    <text evidence="4">The sequence shown here is derived from an EMBL/GenBank/DDBJ whole genome shotgun (WGS) entry which is preliminary data.</text>
</comment>
<evidence type="ECO:0000256" key="1">
    <source>
        <dbReference type="ARBA" id="ARBA00022729"/>
    </source>
</evidence>
<accession>A0A2N0I3L2</accession>
<evidence type="ECO:0000313" key="4">
    <source>
        <dbReference type="EMBL" id="PKB25766.1"/>
    </source>
</evidence>
<feature type="signal peptide" evidence="2">
    <location>
        <begin position="1"/>
        <end position="22"/>
    </location>
</feature>
<dbReference type="OrthoDB" id="5643626at2"/>
<reference evidence="4 5" key="1">
    <citation type="submission" date="2017-11" db="EMBL/GenBank/DDBJ databases">
        <title>Genomic Encyclopedia of Type Strains, Phase III (KMG-III): the genomes of soil and plant-associated and newly described type strains.</title>
        <authorList>
            <person name="Whitman W."/>
        </authorList>
    </citation>
    <scope>NUCLEOTIDE SEQUENCE [LARGE SCALE GENOMIC DNA]</scope>
    <source>
        <strain evidence="4 5">CGMCC 1.12274</strain>
    </source>
</reference>
<dbReference type="AlphaFoldDB" id="A0A2N0I3L2"/>
<dbReference type="SUPFAM" id="SSF56925">
    <property type="entry name" value="OMPA-like"/>
    <property type="match status" value="1"/>
</dbReference>
<evidence type="ECO:0000259" key="3">
    <source>
        <dbReference type="Pfam" id="PF13505"/>
    </source>
</evidence>
<dbReference type="Pfam" id="PF13505">
    <property type="entry name" value="OMP_b-brl"/>
    <property type="match status" value="1"/>
</dbReference>
<name>A0A2N0I3L2_9SPHN</name>
<evidence type="ECO:0000256" key="2">
    <source>
        <dbReference type="SAM" id="SignalP"/>
    </source>
</evidence>
<gene>
    <name evidence="4" type="ORF">B0I00_0973</name>
</gene>
<feature type="domain" description="Outer membrane protein beta-barrel" evidence="3">
    <location>
        <begin position="11"/>
        <end position="246"/>
    </location>
</feature>
<organism evidence="4 5">
    <name type="scientific">Novosphingobium kunmingense</name>
    <dbReference type="NCBI Taxonomy" id="1211806"/>
    <lineage>
        <taxon>Bacteria</taxon>
        <taxon>Pseudomonadati</taxon>
        <taxon>Pseudomonadota</taxon>
        <taxon>Alphaproteobacteria</taxon>
        <taxon>Sphingomonadales</taxon>
        <taxon>Sphingomonadaceae</taxon>
        <taxon>Novosphingobium</taxon>
    </lineage>
</organism>
<keyword evidence="5" id="KW-1185">Reference proteome</keyword>
<protein>
    <submittedName>
        <fullName evidence="4">Opacity protein-like surface antigen</fullName>
    </submittedName>
</protein>
<dbReference type="InterPro" id="IPR011250">
    <property type="entry name" value="OMP/PagP_B-barrel"/>
</dbReference>
<evidence type="ECO:0000313" key="5">
    <source>
        <dbReference type="Proteomes" id="UP000232587"/>
    </source>
</evidence>
<dbReference type="InterPro" id="IPR027385">
    <property type="entry name" value="Beta-barrel_OMP"/>
</dbReference>
<dbReference type="EMBL" id="PHUF01000002">
    <property type="protein sequence ID" value="PKB25766.1"/>
    <property type="molecule type" value="Genomic_DNA"/>
</dbReference>
<dbReference type="RefSeq" id="WP_100866165.1">
    <property type="nucleotide sequence ID" value="NZ_PHUF01000002.1"/>
</dbReference>
<dbReference type="Proteomes" id="UP000232587">
    <property type="component" value="Unassembled WGS sequence"/>
</dbReference>
<sequence>MRIVASALVAFTSLAAATAAQAQNADDGGFYVAARVGSATLSDPVVTYYDAGGTFGGTGTRDTATASIDAKSAVTFGGTIGYDFGMVRADVEVDYARHKIQSLTFNQLNGTNVTLTAADRVDVCDYLEADTCGGSGNTFIFDGSRIRQLSAMGNLWLDLPIGDTIVPYAGGGVGIAGFEVDGEGKGKFAWQLGAGVALNVSDAVAVTVDYRHRQIGRTVVEYDAASGFEIDKLKTDAITAGLRFTF</sequence>